<comment type="similarity">
    <text evidence="6">Belongs to the iron/ascorbate-dependent oxidoreductase family.</text>
</comment>
<dbReference type="Pfam" id="PF03171">
    <property type="entry name" value="2OG-FeII_Oxy"/>
    <property type="match status" value="1"/>
</dbReference>
<evidence type="ECO:0000256" key="3">
    <source>
        <dbReference type="ARBA" id="ARBA00054658"/>
    </source>
</evidence>
<dbReference type="EMBL" id="JABWDY010018479">
    <property type="protein sequence ID" value="KAF5194619.1"/>
    <property type="molecule type" value="Genomic_DNA"/>
</dbReference>
<proteinExistence type="inferred from homology"/>
<evidence type="ECO:0000256" key="1">
    <source>
        <dbReference type="ARBA" id="ARBA00022723"/>
    </source>
</evidence>
<dbReference type="GO" id="GO:0046872">
    <property type="term" value="F:metal ion binding"/>
    <property type="evidence" value="ECO:0007669"/>
    <property type="project" value="UniProtKB-KW"/>
</dbReference>
<accession>A0A7J6WB91</accession>
<dbReference type="InterPro" id="IPR005123">
    <property type="entry name" value="Oxoglu/Fe-dep_dioxygenase_dom"/>
</dbReference>
<keyword evidence="9" id="KW-1185">Reference proteome</keyword>
<dbReference type="Gene3D" id="2.60.120.330">
    <property type="entry name" value="B-lactam Antibiotic, Isopenicillin N Synthase, Chain"/>
    <property type="match status" value="1"/>
</dbReference>
<dbReference type="InterPro" id="IPR050231">
    <property type="entry name" value="Iron_ascorbate_oxido_reductase"/>
</dbReference>
<evidence type="ECO:0000313" key="9">
    <source>
        <dbReference type="Proteomes" id="UP000554482"/>
    </source>
</evidence>
<dbReference type="Proteomes" id="UP000554482">
    <property type="component" value="Unassembled WGS sequence"/>
</dbReference>
<evidence type="ECO:0000259" key="7">
    <source>
        <dbReference type="PROSITE" id="PS51471"/>
    </source>
</evidence>
<feature type="domain" description="Fe2OG dioxygenase" evidence="7">
    <location>
        <begin position="172"/>
        <end position="279"/>
    </location>
</feature>
<keyword evidence="8" id="KW-0223">Dioxygenase</keyword>
<keyword evidence="2 6" id="KW-0408">Iron</keyword>
<dbReference type="InterPro" id="IPR044861">
    <property type="entry name" value="IPNS-like_FE2OG_OXY"/>
</dbReference>
<dbReference type="AlphaFoldDB" id="A0A7J6WB91"/>
<evidence type="ECO:0000313" key="8">
    <source>
        <dbReference type="EMBL" id="KAF5194619.1"/>
    </source>
</evidence>
<evidence type="ECO:0000256" key="4">
    <source>
        <dbReference type="ARBA" id="ARBA00074102"/>
    </source>
</evidence>
<name>A0A7J6WB91_THATH</name>
<sequence>GLLTSSGQNTCIPRFYSVWCITSEEMDNDEGVMLPVIDLKDISNQSNKLVEACKEWGSFRVVNHDIPLTLLSEMKSVVRYLLDLPVEIKKRNIDEIAGSGYVALSKQNPLYEALGLYDLGSSQAVQEFCNQLGVSSNQRETIMQYSSALHKLMMDLWNKLAESMGVRLEKLEEWKCQFRINKYHFREETVGSTGVQIHTDSGFLTILQEDESVGGLEVLPRSSLASGSYVPVHPVAGTLLVNLGDMATVWSNGMLYNVKHRVVCKEAAIRVSIAMFLLGTKEAVEARPEFVDGDHPRLYLPVTYEEYRKLRLSSGYRAGEALDLMHLTTASRAI</sequence>
<organism evidence="8 9">
    <name type="scientific">Thalictrum thalictroides</name>
    <name type="common">Rue-anemone</name>
    <name type="synonym">Anemone thalictroides</name>
    <dbReference type="NCBI Taxonomy" id="46969"/>
    <lineage>
        <taxon>Eukaryota</taxon>
        <taxon>Viridiplantae</taxon>
        <taxon>Streptophyta</taxon>
        <taxon>Embryophyta</taxon>
        <taxon>Tracheophyta</taxon>
        <taxon>Spermatophyta</taxon>
        <taxon>Magnoliopsida</taxon>
        <taxon>Ranunculales</taxon>
        <taxon>Ranunculaceae</taxon>
        <taxon>Thalictroideae</taxon>
        <taxon>Thalictrum</taxon>
    </lineage>
</organism>
<dbReference type="FunFam" id="2.60.120.330:FF:000017">
    <property type="entry name" value="2-oxoglutarate-dependent dioxygenase DAO"/>
    <property type="match status" value="1"/>
</dbReference>
<dbReference type="PROSITE" id="PS51471">
    <property type="entry name" value="FE2OG_OXY"/>
    <property type="match status" value="1"/>
</dbReference>
<protein>
    <recommendedName>
        <fullName evidence="4">2-oxoglutarate-dependent dioxygenase DAO</fullName>
    </recommendedName>
    <alternativeName>
        <fullName evidence="5">Protein DIOXYGENASE FOR AUXIN OXIDATION</fullName>
    </alternativeName>
</protein>
<gene>
    <name evidence="8" type="ORF">FRX31_015795</name>
</gene>
<dbReference type="PANTHER" id="PTHR47990">
    <property type="entry name" value="2-OXOGLUTARATE (2OG) AND FE(II)-DEPENDENT OXYGENASE SUPERFAMILY PROTEIN-RELATED"/>
    <property type="match status" value="1"/>
</dbReference>
<keyword evidence="1 6" id="KW-0479">Metal-binding</keyword>
<dbReference type="InterPro" id="IPR026992">
    <property type="entry name" value="DIOX_N"/>
</dbReference>
<keyword evidence="6" id="KW-0560">Oxidoreductase</keyword>
<dbReference type="SUPFAM" id="SSF51197">
    <property type="entry name" value="Clavaminate synthase-like"/>
    <property type="match status" value="1"/>
</dbReference>
<evidence type="ECO:0000256" key="2">
    <source>
        <dbReference type="ARBA" id="ARBA00023004"/>
    </source>
</evidence>
<evidence type="ECO:0000256" key="6">
    <source>
        <dbReference type="RuleBase" id="RU003682"/>
    </source>
</evidence>
<comment type="caution">
    <text evidence="8">The sequence shown here is derived from an EMBL/GenBank/DDBJ whole genome shotgun (WGS) entry which is preliminary data.</text>
</comment>
<reference evidence="8 9" key="1">
    <citation type="submission" date="2020-06" db="EMBL/GenBank/DDBJ databases">
        <title>Transcriptomic and genomic resources for Thalictrum thalictroides and T. hernandezii: Facilitating candidate gene discovery in an emerging model plant lineage.</title>
        <authorList>
            <person name="Arias T."/>
            <person name="Riano-Pachon D.M."/>
            <person name="Di Stilio V.S."/>
        </authorList>
    </citation>
    <scope>NUCLEOTIDE SEQUENCE [LARGE SCALE GENOMIC DNA]</scope>
    <source>
        <strain evidence="9">cv. WT478/WT964</strain>
        <tissue evidence="8">Leaves</tissue>
    </source>
</reference>
<dbReference type="OrthoDB" id="288590at2759"/>
<dbReference type="GO" id="GO:0051213">
    <property type="term" value="F:dioxygenase activity"/>
    <property type="evidence" value="ECO:0007669"/>
    <property type="project" value="UniProtKB-KW"/>
</dbReference>
<evidence type="ECO:0000256" key="5">
    <source>
        <dbReference type="ARBA" id="ARBA00076740"/>
    </source>
</evidence>
<feature type="non-terminal residue" evidence="8">
    <location>
        <position position="1"/>
    </location>
</feature>
<dbReference type="InterPro" id="IPR027443">
    <property type="entry name" value="IPNS-like_sf"/>
</dbReference>
<comment type="function">
    <text evidence="3">2-oxoglutarate-dependent dioxygenase essential for auxin catabolism and maintenance of auxin homeostasis in reproductive organs. Catalyzes the irreversible oxidation of indole-3-acetic acid (IAA) to the biologically inactive 2-oxoindole-3-acetic acid (OxIAA).</text>
</comment>
<dbReference type="Pfam" id="PF14226">
    <property type="entry name" value="DIOX_N"/>
    <property type="match status" value="1"/>
</dbReference>